<accession>A0A7K1SP79</accession>
<feature type="non-terminal residue" evidence="2">
    <location>
        <position position="866"/>
    </location>
</feature>
<evidence type="ECO:0000259" key="1">
    <source>
        <dbReference type="Pfam" id="PF01345"/>
    </source>
</evidence>
<dbReference type="InterPro" id="IPR051172">
    <property type="entry name" value="Chlamydia_OmcB"/>
</dbReference>
<sequence length="866" mass="86997">MFTFITGPSIFQASFGNHLQQRSLSRLGFLSILLLLLFAGQVVRAQCTTKITVNPGQCVAPANTYSTTAIVTISNPTAGILTVTDGAQSTTSVVTASSSTTFTALFTGLASNGNSHTVTASLSGCSTSTATYLAPGSCSQPIGSQLTLTKLVDKAKAKIGSVMTYTLVLANTGSNTATDVVVRDSMSTGLTFVPGSATIPSGTTLTQGIPISAWKVASLSANQSFSLIYQAKADSSGILYNQATIAGDTATACTSVPFLVCTGDTYIIQLTASPGRSSYKWFKDDVEITNQTTNVLSITAPGTYSLAVDNVSGKCPDFSCCPFIVEEDTLPTFQAIAVPATCVGNTIQTNGQIVLSNFRSVYTYQYSLGIDFNPAASLSGPAKAIPAGGVIVNKLANPAVAQSYTIRVYNASGCYTDVTAVLLPTLCCNASVTANPGLCDPITGTYSTTALISLTNPPSGTLTLSDGPKSLTFATTAGSSTTFTAIFDNLMSDGTNHTVIVSLPGCSTASTTYTAPASCSISIGLAQMNPGDCIPETNTYSTSGVISLTNAVAGIATITDGASTTLSISTGATSVPYSLSGLPSGTGSHTVTVSYLGQTASTTYTAPASCSVAPVCSLVSSATASTCDPLSNTYSATALVQLTNPITGTLTISNGPQSLTFITTEGSSASFTATFTGLVSDGSSHTVTVSLPGCSTTSTTYTAPASCSVSVGLAVTDPGVCIPGTNTYNTTGLISLTNAVAGSLTLTDGTTTTTLSVSAGATSIPYSLSGLPSGTGSHTVTVSYLGQTASITYTAPASCSVVPVCSISAVANAGSCAASTNTYSVSVAIGLTNASAGTLTVSLPGVPPTSQSITAGTTSLTLVLTD</sequence>
<name>A0A7K1SP79_9BACT</name>
<dbReference type="InterPro" id="IPR047589">
    <property type="entry name" value="DUF11_rpt"/>
</dbReference>
<dbReference type="AlphaFoldDB" id="A0A7K1SP79"/>
<dbReference type="RefSeq" id="WP_157590419.1">
    <property type="nucleotide sequence ID" value="NZ_WPIN01000024.1"/>
</dbReference>
<dbReference type="Gene3D" id="2.60.40.740">
    <property type="match status" value="1"/>
</dbReference>
<comment type="caution">
    <text evidence="2">The sequence shown here is derived from an EMBL/GenBank/DDBJ whole genome shotgun (WGS) entry which is preliminary data.</text>
</comment>
<reference evidence="2 3" key="1">
    <citation type="submission" date="2019-12" db="EMBL/GenBank/DDBJ databases">
        <title>Spirosoma sp. HMF4905 genome sequencing and assembly.</title>
        <authorList>
            <person name="Kang H."/>
            <person name="Cha I."/>
            <person name="Kim H."/>
            <person name="Joh K."/>
        </authorList>
    </citation>
    <scope>NUCLEOTIDE SEQUENCE [LARGE SCALE GENOMIC DNA]</scope>
    <source>
        <strain evidence="2 3">HMF4905</strain>
    </source>
</reference>
<feature type="domain" description="DUF11" evidence="1">
    <location>
        <begin position="146"/>
        <end position="249"/>
    </location>
</feature>
<dbReference type="PANTHER" id="PTHR34819:SF3">
    <property type="entry name" value="CELL SURFACE PROTEIN"/>
    <property type="match status" value="1"/>
</dbReference>
<evidence type="ECO:0000313" key="3">
    <source>
        <dbReference type="Proteomes" id="UP000436006"/>
    </source>
</evidence>
<dbReference type="EMBL" id="WPIN01000024">
    <property type="protein sequence ID" value="MVM35618.1"/>
    <property type="molecule type" value="Genomic_DNA"/>
</dbReference>
<proteinExistence type="predicted"/>
<dbReference type="Pfam" id="PF01345">
    <property type="entry name" value="DUF11"/>
    <property type="match status" value="1"/>
</dbReference>
<keyword evidence="3" id="KW-1185">Reference proteome</keyword>
<dbReference type="InterPro" id="IPR001434">
    <property type="entry name" value="OmcB-like_DUF11"/>
</dbReference>
<evidence type="ECO:0000313" key="2">
    <source>
        <dbReference type="EMBL" id="MVM35618.1"/>
    </source>
</evidence>
<protein>
    <submittedName>
        <fullName evidence="2">DUF11 domain-containing protein</fullName>
    </submittedName>
</protein>
<gene>
    <name evidence="2" type="ORF">GO755_36715</name>
</gene>
<organism evidence="2 3">
    <name type="scientific">Spirosoma arboris</name>
    <dbReference type="NCBI Taxonomy" id="2682092"/>
    <lineage>
        <taxon>Bacteria</taxon>
        <taxon>Pseudomonadati</taxon>
        <taxon>Bacteroidota</taxon>
        <taxon>Cytophagia</taxon>
        <taxon>Cytophagales</taxon>
        <taxon>Cytophagaceae</taxon>
        <taxon>Spirosoma</taxon>
    </lineage>
</organism>
<dbReference type="Proteomes" id="UP000436006">
    <property type="component" value="Unassembled WGS sequence"/>
</dbReference>
<dbReference type="NCBIfam" id="TIGR01451">
    <property type="entry name" value="B_ant_repeat"/>
    <property type="match status" value="1"/>
</dbReference>
<dbReference type="PANTHER" id="PTHR34819">
    <property type="entry name" value="LARGE CYSTEINE-RICH PERIPLASMIC PROTEIN OMCB"/>
    <property type="match status" value="1"/>
</dbReference>